<organism evidence="3 4">
    <name type="scientific">Lentzea aerocolonigenes</name>
    <name type="common">Lechevalieria aerocolonigenes</name>
    <name type="synonym">Saccharothrix aerocolonigenes</name>
    <dbReference type="NCBI Taxonomy" id="68170"/>
    <lineage>
        <taxon>Bacteria</taxon>
        <taxon>Bacillati</taxon>
        <taxon>Actinomycetota</taxon>
        <taxon>Actinomycetes</taxon>
        <taxon>Pseudonocardiales</taxon>
        <taxon>Pseudonocardiaceae</taxon>
        <taxon>Lentzea</taxon>
    </lineage>
</organism>
<name>A0A0F0GYJ9_LENAE</name>
<gene>
    <name evidence="3" type="ORF">UK23_21455</name>
</gene>
<feature type="transmembrane region" description="Helical" evidence="2">
    <location>
        <begin position="120"/>
        <end position="142"/>
    </location>
</feature>
<keyword evidence="2" id="KW-0812">Transmembrane</keyword>
<feature type="compositionally biased region" description="Basic and acidic residues" evidence="1">
    <location>
        <begin position="182"/>
        <end position="211"/>
    </location>
</feature>
<feature type="region of interest" description="Disordered" evidence="1">
    <location>
        <begin position="182"/>
        <end position="216"/>
    </location>
</feature>
<feature type="transmembrane region" description="Helical" evidence="2">
    <location>
        <begin position="238"/>
        <end position="258"/>
    </location>
</feature>
<evidence type="ECO:0000256" key="1">
    <source>
        <dbReference type="SAM" id="MobiDB-lite"/>
    </source>
</evidence>
<protein>
    <submittedName>
        <fullName evidence="3">Uncharacterized protein</fullName>
    </submittedName>
</protein>
<keyword evidence="2" id="KW-1133">Transmembrane helix</keyword>
<feature type="transmembrane region" description="Helical" evidence="2">
    <location>
        <begin position="264"/>
        <end position="280"/>
    </location>
</feature>
<feature type="transmembrane region" description="Helical" evidence="2">
    <location>
        <begin position="52"/>
        <end position="75"/>
    </location>
</feature>
<feature type="transmembrane region" description="Helical" evidence="2">
    <location>
        <begin position="87"/>
        <end position="108"/>
    </location>
</feature>
<keyword evidence="2" id="KW-0472">Membrane</keyword>
<reference evidence="3 4" key="1">
    <citation type="submission" date="2015-02" db="EMBL/GenBank/DDBJ databases">
        <authorList>
            <person name="Ju K.-S."/>
            <person name="Doroghazi J.R."/>
            <person name="Metcalf W."/>
        </authorList>
    </citation>
    <scope>NUCLEOTIDE SEQUENCE [LARGE SCALE GENOMIC DNA]</scope>
    <source>
        <strain evidence="3 4">NRRL B-16140</strain>
    </source>
</reference>
<feature type="transmembrane region" description="Helical" evidence="2">
    <location>
        <begin position="350"/>
        <end position="370"/>
    </location>
</feature>
<feature type="transmembrane region" description="Helical" evidence="2">
    <location>
        <begin position="317"/>
        <end position="338"/>
    </location>
</feature>
<keyword evidence="4" id="KW-1185">Reference proteome</keyword>
<accession>A0A0F0GYJ9</accession>
<dbReference type="EMBL" id="JYJG01000145">
    <property type="protein sequence ID" value="KJK47077.1"/>
    <property type="molecule type" value="Genomic_DNA"/>
</dbReference>
<feature type="transmembrane region" description="Helical" evidence="2">
    <location>
        <begin position="376"/>
        <end position="393"/>
    </location>
</feature>
<dbReference type="AlphaFoldDB" id="A0A0F0GYJ9"/>
<comment type="caution">
    <text evidence="3">The sequence shown here is derived from an EMBL/GenBank/DDBJ whole genome shotgun (WGS) entry which is preliminary data.</text>
</comment>
<feature type="transmembrane region" description="Helical" evidence="2">
    <location>
        <begin position="405"/>
        <end position="424"/>
    </location>
</feature>
<evidence type="ECO:0000313" key="4">
    <source>
        <dbReference type="Proteomes" id="UP000033393"/>
    </source>
</evidence>
<proteinExistence type="predicted"/>
<feature type="transmembrane region" description="Helical" evidence="2">
    <location>
        <begin position="292"/>
        <end position="311"/>
    </location>
</feature>
<evidence type="ECO:0000256" key="2">
    <source>
        <dbReference type="SAM" id="Phobius"/>
    </source>
</evidence>
<evidence type="ECO:0000313" key="3">
    <source>
        <dbReference type="EMBL" id="KJK47077.1"/>
    </source>
</evidence>
<dbReference type="PATRIC" id="fig|68170.10.peg.5347"/>
<dbReference type="Proteomes" id="UP000033393">
    <property type="component" value="Unassembled WGS sequence"/>
</dbReference>
<sequence>MWAQFLTFDGPPTCGGEAMRRNEVCVDFSGRRDTVDYETMLQAQKESIGISALWRAGIPGMLGTVALVLAVWRRISSDQTTTVRNAFLNALAFVTVPLLVVAVALQLLGARLGWTWASPVGIHGLSQGVLTAIVAVAITLYVPFAWSDERPTAEAPAQPFRQRMAEYERACALARADEVEHQQAKAEAQREKAEQREARATEREAKREASRRSQQNLCDPTSDLWIDRRTQIRPEPASNAQVLLHRIIGLAGLAAMLAALTSDGWWTCGLGIGGLVLVSVRPASRPPTVNTAMLWGAAAALGFGVAMTQLLPLQPVSWTSLLTAAVLGYGSYYKMLSVSYAAETPRLSHIWWHLSSVLLVPTAVLLVLSATISSTAEAVVAQVAAAGALLLAFPFRENFPPQWRAFRRALLGLFFMAGVVIAALGATPTAWIFGGVLGLGTVVSAVLRPETKAAVPVG</sequence>